<keyword evidence="6 16" id="KW-0812">Transmembrane</keyword>
<sequence length="884" mass="98304">MQVDLGQQRIIKLIITKGRVAQSKGRQATPFFYIKYRREATGVWFEYRKDNGTQRLNGNRDAMTENYNTMEPPFVARFIRIYPFSLEPTQTCLKIELLGCDAQGVAEYQVPQGTFLSDALVPTYTYEPRQLDPRTRFQDYGYDFLQPDGPVNGRSSLHYPVFGQSRNPSGSHIILRGGLGKLTDNDTELNKDVRPFSSFKYMGWKRRFSRRHPKTSWSHEDEHVRILFRFDAIYNFTAVRLFLANDFPQDVSIPRNITVQCSLHYPASTEHRPDSSIPLVVSNLQMDRTNSVARWIVLIPSQAQWYMTVPKAADKGSGSSSTVGTVGSGENGVVPSSLGIGRFVDIRLYFDASWIVLGEVAFENEKLDLNEMQAKSIHSLYKSKNRNLSTNGHGRGNRTPPNNRSAIPTEDSDTTDTAKSGSSSSSSSPFTIGHSTMTLGTICGVLAALIGVGVICLCFLWRQKRMRSRFEHHFHRGKRPLNGVNHFDCLSEVQTPHSLPSSSQHYQHHPSSELTNPTGNGAASDSCDPGQTTTPLYVTNRAPLVFSAQNHTEFIPTLSGPFSQLIEPNYPADLIQHSSNLTGDLTARHVRGEFDASRFTFGDQVIPSSTVAPQSVQFIPFVSPQVTHIDFRAPLNSIDTLKRNGHQEDPFLLLPIHDGAIYTSLPGSDCDSQPYARVGNGDTERRYSRSVDFQGKPFDPFVPCAKQQQQQQYTSEDDGFHNLPQSVNSHSIFSTLMPPPPNLPLPMPPGPVFSSSPSQSSTSHSQTPGDLANSGAPLVSTDSMNGVGLVNGCGSIEQRDFGKPRWLHVKRPTLGPNHGLPLTSNHLKFARGPQQQQTSTVHSHPYPITDPNLHLQTIHGKSGMDGHLSAQHELILLFNQRYHT</sequence>
<name>A0A504YW70_FASGI</name>
<evidence type="ECO:0000256" key="15">
    <source>
        <dbReference type="SAM" id="MobiDB-lite"/>
    </source>
</evidence>
<organism evidence="18 19">
    <name type="scientific">Fasciola gigantica</name>
    <name type="common">Giant liver fluke</name>
    <dbReference type="NCBI Taxonomy" id="46835"/>
    <lineage>
        <taxon>Eukaryota</taxon>
        <taxon>Metazoa</taxon>
        <taxon>Spiralia</taxon>
        <taxon>Lophotrochozoa</taxon>
        <taxon>Platyhelminthes</taxon>
        <taxon>Trematoda</taxon>
        <taxon>Digenea</taxon>
        <taxon>Plagiorchiida</taxon>
        <taxon>Echinostomata</taxon>
        <taxon>Echinostomatoidea</taxon>
        <taxon>Fasciolidae</taxon>
        <taxon>Fasciola</taxon>
    </lineage>
</organism>
<feature type="compositionally biased region" description="Low complexity" evidence="15">
    <location>
        <begin position="496"/>
        <end position="505"/>
    </location>
</feature>
<feature type="domain" description="F5/8 type C" evidence="17">
    <location>
        <begin position="1"/>
        <end position="100"/>
    </location>
</feature>
<keyword evidence="13" id="KW-1015">Disulfide bond</keyword>
<feature type="compositionally biased region" description="Low complexity" evidence="15">
    <location>
        <begin position="754"/>
        <end position="768"/>
    </location>
</feature>
<feature type="transmembrane region" description="Helical" evidence="16">
    <location>
        <begin position="437"/>
        <end position="461"/>
    </location>
</feature>
<evidence type="ECO:0000256" key="8">
    <source>
        <dbReference type="ARBA" id="ARBA00022741"/>
    </source>
</evidence>
<evidence type="ECO:0000256" key="1">
    <source>
        <dbReference type="ARBA" id="ARBA00004184"/>
    </source>
</evidence>
<dbReference type="InterPro" id="IPR008979">
    <property type="entry name" value="Galactose-bd-like_sf"/>
</dbReference>
<dbReference type="GO" id="GO:0005886">
    <property type="term" value="C:plasma membrane"/>
    <property type="evidence" value="ECO:0007669"/>
    <property type="project" value="UniProtKB-SubCell"/>
</dbReference>
<evidence type="ECO:0000256" key="4">
    <source>
        <dbReference type="ARBA" id="ARBA00022475"/>
    </source>
</evidence>
<keyword evidence="12 16" id="KW-0472">Membrane</keyword>
<evidence type="ECO:0000256" key="11">
    <source>
        <dbReference type="ARBA" id="ARBA00022989"/>
    </source>
</evidence>
<dbReference type="Pfam" id="PF00754">
    <property type="entry name" value="F5_F8_type_C"/>
    <property type="match status" value="1"/>
</dbReference>
<keyword evidence="8" id="KW-0547">Nucleotide-binding</keyword>
<evidence type="ECO:0000256" key="7">
    <source>
        <dbReference type="ARBA" id="ARBA00022729"/>
    </source>
</evidence>
<dbReference type="OrthoDB" id="6071166at2759"/>
<dbReference type="Gene3D" id="2.60.120.1190">
    <property type="match status" value="1"/>
</dbReference>
<dbReference type="GO" id="GO:0038023">
    <property type="term" value="F:signaling receptor activity"/>
    <property type="evidence" value="ECO:0007669"/>
    <property type="project" value="TreeGrafter"/>
</dbReference>
<comment type="subcellular location">
    <subcellularLocation>
        <location evidence="2">Cell membrane</location>
        <topology evidence="2">Single-pass type I membrane protein</topology>
    </subcellularLocation>
    <subcellularLocation>
        <location evidence="1">Endomembrane system</location>
        <topology evidence="1">Peripheral membrane protein</topology>
    </subcellularLocation>
    <subcellularLocation>
        <location evidence="3">Secreted</location>
    </subcellularLocation>
</comment>
<dbReference type="GO" id="GO:0005576">
    <property type="term" value="C:extracellular region"/>
    <property type="evidence" value="ECO:0007669"/>
    <property type="project" value="UniProtKB-SubCell"/>
</dbReference>
<evidence type="ECO:0000256" key="6">
    <source>
        <dbReference type="ARBA" id="ARBA00022692"/>
    </source>
</evidence>
<evidence type="ECO:0000256" key="9">
    <source>
        <dbReference type="ARBA" id="ARBA00022840"/>
    </source>
</evidence>
<evidence type="ECO:0000313" key="19">
    <source>
        <dbReference type="Proteomes" id="UP000316759"/>
    </source>
</evidence>
<evidence type="ECO:0000256" key="10">
    <source>
        <dbReference type="ARBA" id="ARBA00022889"/>
    </source>
</evidence>
<dbReference type="PANTHER" id="PTHR46806">
    <property type="entry name" value="F5/8 TYPE C DOMAIN-CONTAINING PROTEIN"/>
    <property type="match status" value="1"/>
</dbReference>
<dbReference type="Proteomes" id="UP000316759">
    <property type="component" value="Unassembled WGS sequence"/>
</dbReference>
<dbReference type="GO" id="GO:0007155">
    <property type="term" value="P:cell adhesion"/>
    <property type="evidence" value="ECO:0007669"/>
    <property type="project" value="UniProtKB-KW"/>
</dbReference>
<keyword evidence="4" id="KW-1003">Cell membrane</keyword>
<keyword evidence="9" id="KW-0067">ATP-binding</keyword>
<dbReference type="AlphaFoldDB" id="A0A504YW70"/>
<dbReference type="InterPro" id="IPR000421">
    <property type="entry name" value="FA58C"/>
</dbReference>
<accession>A0A504YW70</accession>
<dbReference type="SUPFAM" id="SSF49785">
    <property type="entry name" value="Galactose-binding domain-like"/>
    <property type="match status" value="1"/>
</dbReference>
<proteinExistence type="predicted"/>
<evidence type="ECO:0000259" key="17">
    <source>
        <dbReference type="PROSITE" id="PS50022"/>
    </source>
</evidence>
<reference evidence="18 19" key="1">
    <citation type="submission" date="2019-04" db="EMBL/GenBank/DDBJ databases">
        <title>Annotation for the trematode Fasciola gigantica.</title>
        <authorList>
            <person name="Choi Y.-J."/>
        </authorList>
    </citation>
    <scope>NUCLEOTIDE SEQUENCE [LARGE SCALE GENOMIC DNA]</scope>
    <source>
        <strain evidence="18">Uganda_cow_1</strain>
    </source>
</reference>
<evidence type="ECO:0000256" key="14">
    <source>
        <dbReference type="ARBA" id="ARBA00023180"/>
    </source>
</evidence>
<feature type="region of interest" description="Disordered" evidence="15">
    <location>
        <begin position="705"/>
        <end position="724"/>
    </location>
</feature>
<dbReference type="Gene3D" id="2.60.120.260">
    <property type="entry name" value="Galactose-binding domain-like"/>
    <property type="match status" value="1"/>
</dbReference>
<evidence type="ECO:0000256" key="13">
    <source>
        <dbReference type="ARBA" id="ARBA00023157"/>
    </source>
</evidence>
<evidence type="ECO:0000256" key="3">
    <source>
        <dbReference type="ARBA" id="ARBA00004613"/>
    </source>
</evidence>
<keyword evidence="19" id="KW-1185">Reference proteome</keyword>
<evidence type="ECO:0000256" key="2">
    <source>
        <dbReference type="ARBA" id="ARBA00004251"/>
    </source>
</evidence>
<feature type="region of interest" description="Disordered" evidence="15">
    <location>
        <begin position="734"/>
        <end position="780"/>
    </location>
</feature>
<keyword evidence="5" id="KW-0964">Secreted</keyword>
<comment type="caution">
    <text evidence="18">The sequence shown here is derived from an EMBL/GenBank/DDBJ whole genome shotgun (WGS) entry which is preliminary data.</text>
</comment>
<dbReference type="InterPro" id="IPR048525">
    <property type="entry name" value="DDR1-2_DS-like"/>
</dbReference>
<evidence type="ECO:0000256" key="16">
    <source>
        <dbReference type="SAM" id="Phobius"/>
    </source>
</evidence>
<dbReference type="PROSITE" id="PS50022">
    <property type="entry name" value="FA58C_3"/>
    <property type="match status" value="1"/>
</dbReference>
<keyword evidence="14" id="KW-0325">Glycoprotein</keyword>
<feature type="region of interest" description="Disordered" evidence="15">
    <location>
        <begin position="495"/>
        <end position="532"/>
    </location>
</feature>
<feature type="region of interest" description="Disordered" evidence="15">
    <location>
        <begin position="385"/>
        <end position="430"/>
    </location>
</feature>
<feature type="compositionally biased region" description="Pro residues" evidence="15">
    <location>
        <begin position="737"/>
        <end position="751"/>
    </location>
</feature>
<evidence type="ECO:0000256" key="12">
    <source>
        <dbReference type="ARBA" id="ARBA00023136"/>
    </source>
</evidence>
<keyword evidence="11 16" id="KW-1133">Transmembrane helix</keyword>
<dbReference type="GO" id="GO:0012505">
    <property type="term" value="C:endomembrane system"/>
    <property type="evidence" value="ECO:0007669"/>
    <property type="project" value="UniProtKB-SubCell"/>
</dbReference>
<feature type="compositionally biased region" description="Polar residues" evidence="15">
    <location>
        <begin position="513"/>
        <end position="532"/>
    </location>
</feature>
<dbReference type="GO" id="GO:0005524">
    <property type="term" value="F:ATP binding"/>
    <property type="evidence" value="ECO:0007669"/>
    <property type="project" value="UniProtKB-KW"/>
</dbReference>
<protein>
    <recommendedName>
        <fullName evidence="17">F5/8 type C domain-containing protein</fullName>
    </recommendedName>
</protein>
<keyword evidence="7" id="KW-0732">Signal</keyword>
<evidence type="ECO:0000313" key="18">
    <source>
        <dbReference type="EMBL" id="TPP64556.1"/>
    </source>
</evidence>
<dbReference type="Pfam" id="PF21114">
    <property type="entry name" value="DDR1-2_DS-like"/>
    <property type="match status" value="1"/>
</dbReference>
<keyword evidence="10" id="KW-0130">Cell adhesion</keyword>
<dbReference type="EMBL" id="SUNJ01004273">
    <property type="protein sequence ID" value="TPP64556.1"/>
    <property type="molecule type" value="Genomic_DNA"/>
</dbReference>
<dbReference type="InterPro" id="IPR050633">
    <property type="entry name" value="Neuropilin_MCO_CoagFactor"/>
</dbReference>
<dbReference type="PANTHER" id="PTHR46806:SF5">
    <property type="entry name" value="F5_8 TYPE C DOMAIN-CONTAINING PROTEIN"/>
    <property type="match status" value="1"/>
</dbReference>
<evidence type="ECO:0000256" key="5">
    <source>
        <dbReference type="ARBA" id="ARBA00022525"/>
    </source>
</evidence>
<gene>
    <name evidence="18" type="ORF">FGIG_02213</name>
</gene>
<feature type="compositionally biased region" description="Low complexity" evidence="15">
    <location>
        <begin position="415"/>
        <end position="428"/>
    </location>
</feature>